<dbReference type="PANTHER" id="PTHR23511:SF5">
    <property type="entry name" value="MAJOR FACILITATOR-TYPE TRANSPORTER HXNZ-RELATED"/>
    <property type="match status" value="1"/>
</dbReference>
<evidence type="ECO:0000256" key="6">
    <source>
        <dbReference type="SAM" id="Phobius"/>
    </source>
</evidence>
<keyword evidence="8" id="KW-1185">Reference proteome</keyword>
<dbReference type="GO" id="GO:0016020">
    <property type="term" value="C:membrane"/>
    <property type="evidence" value="ECO:0007669"/>
    <property type="project" value="UniProtKB-SubCell"/>
</dbReference>
<reference evidence="7 8" key="1">
    <citation type="submission" date="2021-06" db="EMBL/GenBank/DDBJ databases">
        <title>Caerostris extrusa draft genome.</title>
        <authorList>
            <person name="Kono N."/>
            <person name="Arakawa K."/>
        </authorList>
    </citation>
    <scope>NUCLEOTIDE SEQUENCE [LARGE SCALE GENOMIC DNA]</scope>
</reference>
<dbReference type="AlphaFoldDB" id="A0AAV4S6X6"/>
<dbReference type="PANTHER" id="PTHR23511">
    <property type="entry name" value="SYNAPTIC VESICLE GLYCOPROTEIN 2"/>
    <property type="match status" value="1"/>
</dbReference>
<comment type="caution">
    <text evidence="7">The sequence shown here is derived from an EMBL/GenBank/DDBJ whole genome shotgun (WGS) entry which is preliminary data.</text>
</comment>
<proteinExistence type="predicted"/>
<evidence type="ECO:0000256" key="5">
    <source>
        <dbReference type="ARBA" id="ARBA00023136"/>
    </source>
</evidence>
<dbReference type="InterPro" id="IPR036259">
    <property type="entry name" value="MFS_trans_sf"/>
</dbReference>
<organism evidence="7 8">
    <name type="scientific">Caerostris extrusa</name>
    <name type="common">Bark spider</name>
    <name type="synonym">Caerostris bankana</name>
    <dbReference type="NCBI Taxonomy" id="172846"/>
    <lineage>
        <taxon>Eukaryota</taxon>
        <taxon>Metazoa</taxon>
        <taxon>Ecdysozoa</taxon>
        <taxon>Arthropoda</taxon>
        <taxon>Chelicerata</taxon>
        <taxon>Arachnida</taxon>
        <taxon>Araneae</taxon>
        <taxon>Araneomorphae</taxon>
        <taxon>Entelegynae</taxon>
        <taxon>Araneoidea</taxon>
        <taxon>Araneidae</taxon>
        <taxon>Caerostris</taxon>
    </lineage>
</organism>
<evidence type="ECO:0000256" key="4">
    <source>
        <dbReference type="ARBA" id="ARBA00022989"/>
    </source>
</evidence>
<feature type="transmembrane region" description="Helical" evidence="6">
    <location>
        <begin position="37"/>
        <end position="59"/>
    </location>
</feature>
<keyword evidence="4 6" id="KW-1133">Transmembrane helix</keyword>
<feature type="transmembrane region" description="Helical" evidence="6">
    <location>
        <begin position="71"/>
        <end position="94"/>
    </location>
</feature>
<sequence>METITAQTVAEKDSKNLVYSVDDAVNKAGYGIFQIKLTFLAGLGWLADAFEIFILSVIGDFMACDWILYRWQIAVLTSIVFAGIMVGSPVLGAVADIYGRKVLPDCIDGAAVCVRNGECCFTFLHLDGGVAHMHGLLIGRHSTGCDIK</sequence>
<accession>A0AAV4S6X6</accession>
<evidence type="ECO:0000256" key="3">
    <source>
        <dbReference type="ARBA" id="ARBA00022692"/>
    </source>
</evidence>
<keyword evidence="3 6" id="KW-0812">Transmembrane</keyword>
<evidence type="ECO:0000256" key="1">
    <source>
        <dbReference type="ARBA" id="ARBA00004141"/>
    </source>
</evidence>
<gene>
    <name evidence="7" type="primary">SVOP</name>
    <name evidence="7" type="ORF">CEXT_784961</name>
</gene>
<protein>
    <submittedName>
        <fullName evidence="7">Synaptic vesicle 2-related protein</fullName>
    </submittedName>
</protein>
<evidence type="ECO:0000256" key="2">
    <source>
        <dbReference type="ARBA" id="ARBA00022448"/>
    </source>
</evidence>
<dbReference type="Gene3D" id="1.20.1250.20">
    <property type="entry name" value="MFS general substrate transporter like domains"/>
    <property type="match status" value="1"/>
</dbReference>
<dbReference type="SUPFAM" id="SSF103473">
    <property type="entry name" value="MFS general substrate transporter"/>
    <property type="match status" value="1"/>
</dbReference>
<name>A0AAV4S6X6_CAEEX</name>
<dbReference type="EMBL" id="BPLR01009020">
    <property type="protein sequence ID" value="GIY29069.1"/>
    <property type="molecule type" value="Genomic_DNA"/>
</dbReference>
<evidence type="ECO:0000313" key="8">
    <source>
        <dbReference type="Proteomes" id="UP001054945"/>
    </source>
</evidence>
<evidence type="ECO:0000313" key="7">
    <source>
        <dbReference type="EMBL" id="GIY29069.1"/>
    </source>
</evidence>
<dbReference type="Proteomes" id="UP001054945">
    <property type="component" value="Unassembled WGS sequence"/>
</dbReference>
<keyword evidence="5 6" id="KW-0472">Membrane</keyword>
<keyword evidence="2" id="KW-0813">Transport</keyword>
<comment type="subcellular location">
    <subcellularLocation>
        <location evidence="1">Membrane</location>
        <topology evidence="1">Multi-pass membrane protein</topology>
    </subcellularLocation>
</comment>